<proteinExistence type="inferred from homology"/>
<dbReference type="UniPathway" id="UPA00253">
    <property type="reaction ID" value="UER00331"/>
</dbReference>
<dbReference type="InterPro" id="IPR027277">
    <property type="entry name" value="NadC/ModD"/>
</dbReference>
<comment type="caution">
    <text evidence="15">The sequence shown here is derived from an EMBL/GenBank/DDBJ whole genome shotgun (WGS) entry which is preliminary data.</text>
</comment>
<dbReference type="EC" id="2.4.2.19" evidence="5"/>
<organism evidence="15 16">
    <name type="scientific">Rhizobium glycinendophyticum</name>
    <dbReference type="NCBI Taxonomy" id="2589807"/>
    <lineage>
        <taxon>Bacteria</taxon>
        <taxon>Pseudomonadati</taxon>
        <taxon>Pseudomonadota</taxon>
        <taxon>Alphaproteobacteria</taxon>
        <taxon>Hyphomicrobiales</taxon>
        <taxon>Rhizobiaceae</taxon>
        <taxon>Rhizobium/Agrobacterium group</taxon>
        <taxon>Rhizobium</taxon>
    </lineage>
</organism>
<dbReference type="NCBIfam" id="TIGR00078">
    <property type="entry name" value="nadC"/>
    <property type="match status" value="1"/>
</dbReference>
<evidence type="ECO:0000256" key="7">
    <source>
        <dbReference type="ARBA" id="ARBA00022676"/>
    </source>
</evidence>
<sequence length="303" mass="32472">MTKTESFRPQLSPLMVEDLVRTALLEDLGRAGDITTYATIGPKKTARMTINGRDPGVVAGLVLAETAFRLIDPSVRFEALVADGDRVSPGQPLARVEGSARAVLSAERVALNFLMHLSGVASYTACFSDAIAHTKARVTCTRKTLPGLRAVEKYAVRLGGGSNHRYGLDDAILIKDNHIAVCGGVAEAIHAARAYAGHLVKIEVEVDSLHQMREALDAGPDVILLDNMTPDTLFEAVEMNRQHHAMAPEIYASGRNRTILEASGNVTLQTVRTIAETGVDFISTSKITMAAPTMDIGLDSVLV</sequence>
<evidence type="ECO:0000256" key="5">
    <source>
        <dbReference type="ARBA" id="ARBA00011944"/>
    </source>
</evidence>
<dbReference type="GO" id="GO:0034213">
    <property type="term" value="P:quinolinate catabolic process"/>
    <property type="evidence" value="ECO:0007669"/>
    <property type="project" value="TreeGrafter"/>
</dbReference>
<feature type="domain" description="Quinolinate phosphoribosyl transferase C-terminal" evidence="13">
    <location>
        <begin position="120"/>
        <end position="299"/>
    </location>
</feature>
<evidence type="ECO:0000256" key="9">
    <source>
        <dbReference type="ARBA" id="ARBA00033102"/>
    </source>
</evidence>
<dbReference type="RefSeq" id="WP_140826867.1">
    <property type="nucleotide sequence ID" value="NZ_VFYP01000001.1"/>
</dbReference>
<evidence type="ECO:0000256" key="6">
    <source>
        <dbReference type="ARBA" id="ARBA00022642"/>
    </source>
</evidence>
<dbReference type="InterPro" id="IPR004393">
    <property type="entry name" value="NadC"/>
</dbReference>
<evidence type="ECO:0000256" key="2">
    <source>
        <dbReference type="ARBA" id="ARBA00004893"/>
    </source>
</evidence>
<name>A0A504U7U4_9HYPH</name>
<keyword evidence="6" id="KW-0662">Pyridine nucleotide biosynthesis</keyword>
<evidence type="ECO:0000313" key="16">
    <source>
        <dbReference type="Proteomes" id="UP000316429"/>
    </source>
</evidence>
<dbReference type="Pfam" id="PF01729">
    <property type="entry name" value="QRPTase_C"/>
    <property type="match status" value="1"/>
</dbReference>
<dbReference type="AlphaFoldDB" id="A0A504U7U4"/>
<dbReference type="EMBL" id="VFYP01000001">
    <property type="protein sequence ID" value="TPP10529.1"/>
    <property type="molecule type" value="Genomic_DNA"/>
</dbReference>
<gene>
    <name evidence="15" type="primary">nadC</name>
    <name evidence="15" type="ORF">FJQ55_06690</name>
</gene>
<dbReference type="CDD" id="cd01572">
    <property type="entry name" value="QPRTase"/>
    <property type="match status" value="1"/>
</dbReference>
<dbReference type="GO" id="GO:0004514">
    <property type="term" value="F:nicotinate-nucleotide diphosphorylase (carboxylating) activity"/>
    <property type="evidence" value="ECO:0007669"/>
    <property type="project" value="UniProtKB-EC"/>
</dbReference>
<dbReference type="InterPro" id="IPR013785">
    <property type="entry name" value="Aldolase_TIM"/>
</dbReference>
<dbReference type="Gene3D" id="3.20.20.70">
    <property type="entry name" value="Aldolase class I"/>
    <property type="match status" value="1"/>
</dbReference>
<evidence type="ECO:0000256" key="12">
    <source>
        <dbReference type="PIRNR" id="PIRNR006250"/>
    </source>
</evidence>
<dbReference type="PIRSF" id="PIRSF006250">
    <property type="entry name" value="NadC_ModD"/>
    <property type="match status" value="1"/>
</dbReference>
<dbReference type="SUPFAM" id="SSF54675">
    <property type="entry name" value="Nicotinate/Quinolinate PRTase N-terminal domain-like"/>
    <property type="match status" value="1"/>
</dbReference>
<dbReference type="InterPro" id="IPR037128">
    <property type="entry name" value="Quinolinate_PRibosylTase_N_sf"/>
</dbReference>
<evidence type="ECO:0000259" key="14">
    <source>
        <dbReference type="Pfam" id="PF02749"/>
    </source>
</evidence>
<comment type="similarity">
    <text evidence="3 12">Belongs to the NadC/ModD family.</text>
</comment>
<dbReference type="InterPro" id="IPR022412">
    <property type="entry name" value="Quinolinate_PRibosylTrfase_N"/>
</dbReference>
<dbReference type="Proteomes" id="UP000316429">
    <property type="component" value="Unassembled WGS sequence"/>
</dbReference>
<comment type="function">
    <text evidence="1">Involved in the catabolism of quinolinic acid (QA).</text>
</comment>
<evidence type="ECO:0000256" key="10">
    <source>
        <dbReference type="ARBA" id="ARBA00047445"/>
    </source>
</evidence>
<evidence type="ECO:0000256" key="1">
    <source>
        <dbReference type="ARBA" id="ARBA00003237"/>
    </source>
</evidence>
<dbReference type="PANTHER" id="PTHR32179:SF3">
    <property type="entry name" value="NICOTINATE-NUCLEOTIDE PYROPHOSPHORYLASE [CARBOXYLATING]"/>
    <property type="match status" value="1"/>
</dbReference>
<reference evidence="15 16" key="1">
    <citation type="submission" date="2019-06" db="EMBL/GenBank/DDBJ databases">
        <title>Rhizobium sp. CL12 isolated from roots of soybean.</title>
        <authorList>
            <person name="Wang C."/>
        </authorList>
    </citation>
    <scope>NUCLEOTIDE SEQUENCE [LARGE SCALE GENOMIC DNA]</scope>
    <source>
        <strain evidence="15 16">CL12</strain>
    </source>
</reference>
<feature type="domain" description="Quinolinate phosphoribosyl transferase N-terminal" evidence="14">
    <location>
        <begin position="33"/>
        <end position="118"/>
    </location>
</feature>
<comment type="catalytic activity">
    <reaction evidence="10">
        <text>nicotinate beta-D-ribonucleotide + CO2 + diphosphate = quinolinate + 5-phospho-alpha-D-ribose 1-diphosphate + 2 H(+)</text>
        <dbReference type="Rhea" id="RHEA:12733"/>
        <dbReference type="ChEBI" id="CHEBI:15378"/>
        <dbReference type="ChEBI" id="CHEBI:16526"/>
        <dbReference type="ChEBI" id="CHEBI:29959"/>
        <dbReference type="ChEBI" id="CHEBI:33019"/>
        <dbReference type="ChEBI" id="CHEBI:57502"/>
        <dbReference type="ChEBI" id="CHEBI:58017"/>
        <dbReference type="EC" id="2.4.2.19"/>
    </reaction>
</comment>
<accession>A0A504U7U4</accession>
<dbReference type="Gene3D" id="3.90.1170.20">
    <property type="entry name" value="Quinolinate phosphoribosyl transferase, N-terminal domain"/>
    <property type="match status" value="1"/>
</dbReference>
<dbReference type="FunFam" id="3.20.20.70:FF:000030">
    <property type="entry name" value="Nicotinate-nucleotide pyrophosphorylase, carboxylating"/>
    <property type="match status" value="1"/>
</dbReference>
<protein>
    <recommendedName>
        <fullName evidence="11">Probable nicotinate-nucleotide pyrophosphorylase [carboxylating]</fullName>
        <ecNumber evidence="5">2.4.2.19</ecNumber>
    </recommendedName>
    <alternativeName>
        <fullName evidence="9">Quinolinate phosphoribosyltransferase [decarboxylating]</fullName>
    </alternativeName>
</protein>
<evidence type="ECO:0000256" key="4">
    <source>
        <dbReference type="ARBA" id="ARBA00011218"/>
    </source>
</evidence>
<dbReference type="PANTHER" id="PTHR32179">
    <property type="entry name" value="NICOTINATE-NUCLEOTIDE PYROPHOSPHORYLASE [CARBOXYLATING]"/>
    <property type="match status" value="1"/>
</dbReference>
<dbReference type="GO" id="GO:0005737">
    <property type="term" value="C:cytoplasm"/>
    <property type="evidence" value="ECO:0007669"/>
    <property type="project" value="TreeGrafter"/>
</dbReference>
<dbReference type="FunFam" id="3.90.1170.20:FF:000001">
    <property type="entry name" value="Nicotinate-nucleotide diphosphorylase (Carboxylating)"/>
    <property type="match status" value="1"/>
</dbReference>
<evidence type="ECO:0000256" key="11">
    <source>
        <dbReference type="ARBA" id="ARBA00069173"/>
    </source>
</evidence>
<keyword evidence="16" id="KW-1185">Reference proteome</keyword>
<dbReference type="InterPro" id="IPR036068">
    <property type="entry name" value="Nicotinate_pribotase-like_C"/>
</dbReference>
<dbReference type="InterPro" id="IPR002638">
    <property type="entry name" value="Quinolinate_PRibosylTrfase_C"/>
</dbReference>
<keyword evidence="7 12" id="KW-0328">Glycosyltransferase</keyword>
<evidence type="ECO:0000256" key="3">
    <source>
        <dbReference type="ARBA" id="ARBA00009400"/>
    </source>
</evidence>
<dbReference type="GO" id="GO:0009435">
    <property type="term" value="P:NAD+ biosynthetic process"/>
    <property type="evidence" value="ECO:0007669"/>
    <property type="project" value="UniProtKB-UniPathway"/>
</dbReference>
<evidence type="ECO:0000256" key="8">
    <source>
        <dbReference type="ARBA" id="ARBA00022679"/>
    </source>
</evidence>
<evidence type="ECO:0000259" key="13">
    <source>
        <dbReference type="Pfam" id="PF01729"/>
    </source>
</evidence>
<dbReference type="SUPFAM" id="SSF51690">
    <property type="entry name" value="Nicotinate/Quinolinate PRTase C-terminal domain-like"/>
    <property type="match status" value="1"/>
</dbReference>
<comment type="pathway">
    <text evidence="2">Cofactor biosynthesis; NAD(+) biosynthesis; nicotinate D-ribonucleotide from quinolinate: step 1/1.</text>
</comment>
<dbReference type="OrthoDB" id="9782546at2"/>
<dbReference type="Pfam" id="PF02749">
    <property type="entry name" value="QRPTase_N"/>
    <property type="match status" value="1"/>
</dbReference>
<keyword evidence="8 12" id="KW-0808">Transferase</keyword>
<evidence type="ECO:0000313" key="15">
    <source>
        <dbReference type="EMBL" id="TPP10529.1"/>
    </source>
</evidence>
<comment type="subunit">
    <text evidence="4">Hexamer formed by 3 homodimers.</text>
</comment>